<gene>
    <name evidence="4" type="ORF">E2C06_16615</name>
</gene>
<dbReference type="PANTHER" id="PTHR24321:SF8">
    <property type="entry name" value="ESTRADIOL 17-BETA-DEHYDROGENASE 8-RELATED"/>
    <property type="match status" value="1"/>
</dbReference>
<evidence type="ECO:0000256" key="3">
    <source>
        <dbReference type="SAM" id="MobiDB-lite"/>
    </source>
</evidence>
<dbReference type="SUPFAM" id="SSF51735">
    <property type="entry name" value="NAD(P)-binding Rossmann-fold domains"/>
    <property type="match status" value="1"/>
</dbReference>
<dbReference type="InterPro" id="IPR036291">
    <property type="entry name" value="NAD(P)-bd_dom_sf"/>
</dbReference>
<sequence length="307" mass="32196">MAIGAPGLRHAAALIQPFLPRRLLGTGEGGQQNGQGEHGSHRASPSRDHRSSPSLAGRALREDKVARFSGKVVLITGGARGQGAAEARLLVAEGARVVLGDLLEEQGRALAEELGPAARFLRQDVTQEADWAAAVAMAEAMGGLHGMVNNAGIYVPKRLMETDAALFERHMRVNQLGCFLGMQAVVPAMERSGGGSIVNISSTAGLRGSPGAIAYSGTKWALRGMTKAAALDLAPRGIRVNSVHPGPIETEMVQVWSNAQRVERLARIPMGRIGQAEEVARAVLFLLSDDSSYMTGAELAVDGGATL</sequence>
<dbReference type="PANTHER" id="PTHR24321">
    <property type="entry name" value="DEHYDROGENASES, SHORT CHAIN"/>
    <property type="match status" value="1"/>
</dbReference>
<keyword evidence="2 4" id="KW-0560">Oxidoreductase</keyword>
<dbReference type="InterPro" id="IPR020904">
    <property type="entry name" value="Sc_DH/Rdtase_CS"/>
</dbReference>
<dbReference type="EMBL" id="SMSJ01000021">
    <property type="protein sequence ID" value="TDH61414.1"/>
    <property type="molecule type" value="Genomic_DNA"/>
</dbReference>
<dbReference type="GO" id="GO:0047936">
    <property type="term" value="F:glucose 1-dehydrogenase [NAD(P)+] activity"/>
    <property type="evidence" value="ECO:0007669"/>
    <property type="project" value="UniProtKB-EC"/>
</dbReference>
<organism evidence="4 5">
    <name type="scientific">Dankookia rubra</name>
    <dbReference type="NCBI Taxonomy" id="1442381"/>
    <lineage>
        <taxon>Bacteria</taxon>
        <taxon>Pseudomonadati</taxon>
        <taxon>Pseudomonadota</taxon>
        <taxon>Alphaproteobacteria</taxon>
        <taxon>Acetobacterales</taxon>
        <taxon>Roseomonadaceae</taxon>
        <taxon>Dankookia</taxon>
    </lineage>
</organism>
<dbReference type="PRINTS" id="PR00081">
    <property type="entry name" value="GDHRDH"/>
</dbReference>
<feature type="compositionally biased region" description="Gly residues" evidence="3">
    <location>
        <begin position="26"/>
        <end position="37"/>
    </location>
</feature>
<evidence type="ECO:0000313" key="4">
    <source>
        <dbReference type="EMBL" id="TDH61414.1"/>
    </source>
</evidence>
<dbReference type="AlphaFoldDB" id="A0A4R5QE04"/>
<evidence type="ECO:0000256" key="1">
    <source>
        <dbReference type="ARBA" id="ARBA00006484"/>
    </source>
</evidence>
<comment type="caution">
    <text evidence="4">The sequence shown here is derived from an EMBL/GenBank/DDBJ whole genome shotgun (WGS) entry which is preliminary data.</text>
</comment>
<comment type="similarity">
    <text evidence="1">Belongs to the short-chain dehydrogenases/reductases (SDR) family.</text>
</comment>
<feature type="region of interest" description="Disordered" evidence="3">
    <location>
        <begin position="24"/>
        <end position="58"/>
    </location>
</feature>
<dbReference type="Gene3D" id="3.40.50.720">
    <property type="entry name" value="NAD(P)-binding Rossmann-like Domain"/>
    <property type="match status" value="1"/>
</dbReference>
<dbReference type="EC" id="1.1.1.47" evidence="4"/>
<dbReference type="FunFam" id="3.40.50.720:FF:000084">
    <property type="entry name" value="Short-chain dehydrogenase reductase"/>
    <property type="match status" value="1"/>
</dbReference>
<proteinExistence type="inferred from homology"/>
<name>A0A4R5QE04_9PROT</name>
<dbReference type="Proteomes" id="UP000295096">
    <property type="component" value="Unassembled WGS sequence"/>
</dbReference>
<dbReference type="InterPro" id="IPR002347">
    <property type="entry name" value="SDR_fam"/>
</dbReference>
<protein>
    <submittedName>
        <fullName evidence="4">Glucose 1-dehydrogenase</fullName>
        <ecNumber evidence="4">1.1.1.47</ecNumber>
    </submittedName>
</protein>
<dbReference type="PRINTS" id="PR00080">
    <property type="entry name" value="SDRFAMILY"/>
</dbReference>
<keyword evidence="5" id="KW-1185">Reference proteome</keyword>
<evidence type="ECO:0000256" key="2">
    <source>
        <dbReference type="ARBA" id="ARBA00023002"/>
    </source>
</evidence>
<dbReference type="Pfam" id="PF13561">
    <property type="entry name" value="adh_short_C2"/>
    <property type="match status" value="1"/>
</dbReference>
<evidence type="ECO:0000313" key="5">
    <source>
        <dbReference type="Proteomes" id="UP000295096"/>
    </source>
</evidence>
<reference evidence="4 5" key="1">
    <citation type="journal article" date="2016" name="J. Microbiol.">
        <title>Dankookia rubra gen. nov., sp. nov., an alphaproteobacterium isolated from sediment of a shallow stream.</title>
        <authorList>
            <person name="Kim W.H."/>
            <person name="Kim D.H."/>
            <person name="Kang K."/>
            <person name="Ahn T.Y."/>
        </authorList>
    </citation>
    <scope>NUCLEOTIDE SEQUENCE [LARGE SCALE GENOMIC DNA]</scope>
    <source>
        <strain evidence="4 5">JCM30602</strain>
    </source>
</reference>
<dbReference type="OrthoDB" id="7375193at2"/>
<dbReference type="PROSITE" id="PS00061">
    <property type="entry name" value="ADH_SHORT"/>
    <property type="match status" value="1"/>
</dbReference>
<accession>A0A4R5QE04</accession>
<dbReference type="NCBIfam" id="NF005559">
    <property type="entry name" value="PRK07231.1"/>
    <property type="match status" value="1"/>
</dbReference>